<dbReference type="Pfam" id="PF06741">
    <property type="entry name" value="LsmAD"/>
    <property type="match status" value="1"/>
</dbReference>
<protein>
    <recommendedName>
        <fullName evidence="2">LsmAD domain-containing protein</fullName>
    </recommendedName>
</protein>
<dbReference type="AlphaFoldDB" id="A0A834YN63"/>
<feature type="region of interest" description="Disordered" evidence="1">
    <location>
        <begin position="213"/>
        <end position="248"/>
    </location>
</feature>
<dbReference type="Pfam" id="PF14438">
    <property type="entry name" value="SM-ATX"/>
    <property type="match status" value="1"/>
</dbReference>
<dbReference type="PANTHER" id="PTHR12854">
    <property type="entry name" value="ATAXIN 2-RELATED"/>
    <property type="match status" value="1"/>
</dbReference>
<accession>A0A834YN63</accession>
<dbReference type="PANTHER" id="PTHR12854:SF7">
    <property type="entry name" value="ATAXIN-2 HOMOLOG"/>
    <property type="match status" value="1"/>
</dbReference>
<feature type="region of interest" description="Disordered" evidence="1">
    <location>
        <begin position="511"/>
        <end position="571"/>
    </location>
</feature>
<gene>
    <name evidence="3" type="ORF">HHK36_025441</name>
</gene>
<reference evidence="3 4" key="1">
    <citation type="submission" date="2020-04" db="EMBL/GenBank/DDBJ databases">
        <title>Plant Genome Project.</title>
        <authorList>
            <person name="Zhang R.-G."/>
        </authorList>
    </citation>
    <scope>NUCLEOTIDE SEQUENCE [LARGE SCALE GENOMIC DNA]</scope>
    <source>
        <strain evidence="3">YNK0</strain>
        <tissue evidence="3">Leaf</tissue>
    </source>
</reference>
<name>A0A834YN63_TETSI</name>
<comment type="caution">
    <text evidence="3">The sequence shown here is derived from an EMBL/GenBank/DDBJ whole genome shotgun (WGS) entry which is preliminary data.</text>
</comment>
<dbReference type="EMBL" id="JABCRI010000019">
    <property type="protein sequence ID" value="KAF8388761.1"/>
    <property type="molecule type" value="Genomic_DNA"/>
</dbReference>
<feature type="compositionally biased region" description="Low complexity" evidence="1">
    <location>
        <begin position="693"/>
        <end position="730"/>
    </location>
</feature>
<dbReference type="InterPro" id="IPR009604">
    <property type="entry name" value="LsmAD_domain"/>
</dbReference>
<dbReference type="OMA" id="FMIFAND"/>
<feature type="compositionally biased region" description="Polar residues" evidence="1">
    <location>
        <begin position="552"/>
        <end position="564"/>
    </location>
</feature>
<dbReference type="SMART" id="SM01272">
    <property type="entry name" value="LsmAD"/>
    <property type="match status" value="1"/>
</dbReference>
<dbReference type="GO" id="GO:0010494">
    <property type="term" value="C:cytoplasmic stress granule"/>
    <property type="evidence" value="ECO:0007669"/>
    <property type="project" value="TreeGrafter"/>
</dbReference>
<dbReference type="InterPro" id="IPR045117">
    <property type="entry name" value="ATXN2-like"/>
</dbReference>
<dbReference type="InterPro" id="IPR025852">
    <property type="entry name" value="SM_dom_ATX"/>
</dbReference>
<dbReference type="GO" id="GO:0003729">
    <property type="term" value="F:mRNA binding"/>
    <property type="evidence" value="ECO:0007669"/>
    <property type="project" value="TreeGrafter"/>
</dbReference>
<feature type="compositionally biased region" description="Polar residues" evidence="1">
    <location>
        <begin position="623"/>
        <end position="637"/>
    </location>
</feature>
<proteinExistence type="predicted"/>
<organism evidence="3 4">
    <name type="scientific">Tetracentron sinense</name>
    <name type="common">Spur-leaf</name>
    <dbReference type="NCBI Taxonomy" id="13715"/>
    <lineage>
        <taxon>Eukaryota</taxon>
        <taxon>Viridiplantae</taxon>
        <taxon>Streptophyta</taxon>
        <taxon>Embryophyta</taxon>
        <taxon>Tracheophyta</taxon>
        <taxon>Spermatophyta</taxon>
        <taxon>Magnoliopsida</taxon>
        <taxon>Trochodendrales</taxon>
        <taxon>Trochodendraceae</taxon>
        <taxon>Tetracentron</taxon>
    </lineage>
</organism>
<dbReference type="GO" id="GO:0034063">
    <property type="term" value="P:stress granule assembly"/>
    <property type="evidence" value="ECO:0007669"/>
    <property type="project" value="TreeGrafter"/>
</dbReference>
<keyword evidence="4" id="KW-1185">Reference proteome</keyword>
<evidence type="ECO:0000313" key="4">
    <source>
        <dbReference type="Proteomes" id="UP000655225"/>
    </source>
</evidence>
<evidence type="ECO:0000259" key="2">
    <source>
        <dbReference type="SMART" id="SM01272"/>
    </source>
</evidence>
<feature type="region of interest" description="Disordered" evidence="1">
    <location>
        <begin position="686"/>
        <end position="765"/>
    </location>
</feature>
<sequence length="796" mass="87062">MFEPESLQGLELWDMADEQSGADDKALRLFMGLAFDGVAPALVGAFIIFSPEIKKMGGIQRLVSVKRVKQDVQEEWDERMPLPGDIIEGVAEEDGEEFFIPTKAMSELSSLLRRLHPQVQPIWVKVRRGDRSLKLRACVVPQYASKIQRSFTIRAISDERHVAVLAELTVEQCTELQDCLLQVRTSEELLSAPLIGKVGQKLLPRMSLQQVVQSSRPSSANGFGRRRETGTWLESKSQSGKSNPSSLTNAGVVNGIKVGGYESPSRDRLIYLTTSLIGQHVEVQVKNGSIFSGIFHATNAEKDFGIILKMARLTKDGPFRGQKPISDFVSKAPSKTLIIPAKDLVQVIAKGVSVTEDGLTNGLQREKRQDIMIDSFISKSHFVDLERELEPWTPDEDDPQCPELENIFDGTWNRSWDQFQTNEALFGLKSTFDEELYTTKLEKGPQTRDLEREALRIAREIEGEETQDLHLAEERGLHFHDNFDIDEETRFSSVFRGVDDSGYEENEDIILDSRNTETFGGSSGSSISMSLSDVARGKNNDGVQASSSSSSVDEANTSQSNAGRDLFRSSSSDHAKQLASECISKSFPALAGESRIHENQLREQHGGKSFPKELTERKIFNEEAQTSKSDDIQSSMNVKKVGTDKGGLSPSATAYAPSSCVSSKGKEYTNSLGESTDCAVSGKTYGATQPVNSCGRPGSSTSSSSECARAVSSLSGPGLSPSSSVGSLSSEKSTLNPHAKEFKFNPNAKSFNPVQTPLRPPSPVSDSSFYFPTNASAVPHMHGAPMGIRVSSSIAF</sequence>
<feature type="region of interest" description="Disordered" evidence="1">
    <location>
        <begin position="623"/>
        <end position="666"/>
    </location>
</feature>
<feature type="domain" description="LsmAD" evidence="2">
    <location>
        <begin position="426"/>
        <end position="497"/>
    </location>
</feature>
<dbReference type="OrthoDB" id="2275718at2759"/>
<feature type="compositionally biased region" description="Low complexity" evidence="1">
    <location>
        <begin position="235"/>
        <end position="246"/>
    </location>
</feature>
<evidence type="ECO:0000256" key="1">
    <source>
        <dbReference type="SAM" id="MobiDB-lite"/>
    </source>
</evidence>
<evidence type="ECO:0000313" key="3">
    <source>
        <dbReference type="EMBL" id="KAF8388761.1"/>
    </source>
</evidence>
<dbReference type="Proteomes" id="UP000655225">
    <property type="component" value="Unassembled WGS sequence"/>
</dbReference>